<dbReference type="PROSITE" id="PS51746">
    <property type="entry name" value="PPM_2"/>
    <property type="match status" value="1"/>
</dbReference>
<dbReference type="SUPFAM" id="SSF81606">
    <property type="entry name" value="PP2C-like"/>
    <property type="match status" value="1"/>
</dbReference>
<sequence length="243" mass="26978">MIFTTSLSSNIGGRDKNDDYAGYMFKEGSYGAWITADGLGGHVDGDVASRIAVESSLKAFEENNSLEILNIENIISKANLDIINAQSDHKASNGMRTTLVALFTDSKKVVWAHVGDTRLYYFKNGSLSARTKDHSVSQLAVSSGDISEDQIRFHEDRNKLLRVLGTGPELKVDVLKQPLQVEAGDAFLLCTDGFWEYVYEAEMEIDFSKAASPQQWVSFMIERLYMRIPPGNDNFTAVAVFVE</sequence>
<accession>A0A6V8SJZ9</accession>
<feature type="domain" description="PPM-type phosphatase" evidence="1">
    <location>
        <begin position="4"/>
        <end position="242"/>
    </location>
</feature>
<organism evidence="2 3">
    <name type="scientific">Clostridium fungisolvens</name>
    <dbReference type="NCBI Taxonomy" id="1604897"/>
    <lineage>
        <taxon>Bacteria</taxon>
        <taxon>Bacillati</taxon>
        <taxon>Bacillota</taxon>
        <taxon>Clostridia</taxon>
        <taxon>Eubacteriales</taxon>
        <taxon>Clostridiaceae</taxon>
        <taxon>Clostridium</taxon>
    </lineage>
</organism>
<dbReference type="RefSeq" id="WP_183276989.1">
    <property type="nucleotide sequence ID" value="NZ_BLZR01000001.1"/>
</dbReference>
<comment type="caution">
    <text evidence="2">The sequence shown here is derived from an EMBL/GenBank/DDBJ whole genome shotgun (WGS) entry which is preliminary data.</text>
</comment>
<dbReference type="InterPro" id="IPR001932">
    <property type="entry name" value="PPM-type_phosphatase-like_dom"/>
</dbReference>
<evidence type="ECO:0000313" key="3">
    <source>
        <dbReference type="Proteomes" id="UP000580568"/>
    </source>
</evidence>
<proteinExistence type="predicted"/>
<dbReference type="Proteomes" id="UP000580568">
    <property type="component" value="Unassembled WGS sequence"/>
</dbReference>
<dbReference type="EMBL" id="BLZR01000001">
    <property type="protein sequence ID" value="GFP75488.1"/>
    <property type="molecule type" value="Genomic_DNA"/>
</dbReference>
<gene>
    <name evidence="2" type="ORF">bsdtw1_01568</name>
</gene>
<name>A0A6V8SJZ9_9CLOT</name>
<evidence type="ECO:0000313" key="2">
    <source>
        <dbReference type="EMBL" id="GFP75488.1"/>
    </source>
</evidence>
<keyword evidence="3" id="KW-1185">Reference proteome</keyword>
<dbReference type="Pfam" id="PF13672">
    <property type="entry name" value="PP2C_2"/>
    <property type="match status" value="1"/>
</dbReference>
<reference evidence="2 3" key="1">
    <citation type="submission" date="2020-07" db="EMBL/GenBank/DDBJ databases">
        <title>A new beta-1,3-glucan-decomposing anaerobic bacterium isolated from anoxic soil subjected to biological soil disinfestation.</title>
        <authorList>
            <person name="Ueki A."/>
            <person name="Tonouchi A."/>
        </authorList>
    </citation>
    <scope>NUCLEOTIDE SEQUENCE [LARGE SCALE GENOMIC DNA]</scope>
    <source>
        <strain evidence="2 3">TW1</strain>
    </source>
</reference>
<dbReference type="InterPro" id="IPR036457">
    <property type="entry name" value="PPM-type-like_dom_sf"/>
</dbReference>
<dbReference type="SMART" id="SM00332">
    <property type="entry name" value="PP2Cc"/>
    <property type="match status" value="1"/>
</dbReference>
<dbReference type="SMART" id="SM00331">
    <property type="entry name" value="PP2C_SIG"/>
    <property type="match status" value="1"/>
</dbReference>
<dbReference type="CDD" id="cd00143">
    <property type="entry name" value="PP2Cc"/>
    <property type="match status" value="1"/>
</dbReference>
<protein>
    <submittedName>
        <fullName evidence="2">Protein phosphatase PrpC</fullName>
    </submittedName>
</protein>
<dbReference type="Gene3D" id="3.60.40.10">
    <property type="entry name" value="PPM-type phosphatase domain"/>
    <property type="match status" value="1"/>
</dbReference>
<dbReference type="AlphaFoldDB" id="A0A6V8SJZ9"/>
<evidence type="ECO:0000259" key="1">
    <source>
        <dbReference type="PROSITE" id="PS51746"/>
    </source>
</evidence>